<keyword evidence="1" id="KW-0812">Transmembrane</keyword>
<feature type="transmembrane region" description="Helical" evidence="1">
    <location>
        <begin position="389"/>
        <end position="406"/>
    </location>
</feature>
<sequence>MEAFLAAAALTLQPEALGAIALGSIIGLIFGSIPGLTFTVALALALPLTFGMGTVPAIGLLLGTYIGGMTGGSVSAILLGIPGTPSAAATVIDGYPMAKQGRASIALGMAVIVSTFGGIFSLVVMVVSVDIVSRIAISFGPAEIFALVVFGLSTICGMAGRSMMRGLIAGVLGLMIMTIGLDAVEGVPRMTFGTTSMLQGVNLLVAMIGLFAVPFIIQVFEEHRRGIKPPPAMRDVRAELPSMRLIISNLWLMVRSALIGTGIGAIPGTGGPIASFLAYDHARRFSKDPSKFGKGAIEGVVAPETANNAVTGGTMIPLLALGIPGDPATAIVLAGMMIHGLVPGPALFLTNQADVYGIYISIVVAYVVILVVQLFGIRLFVHVLRVPPRLMAVVIIVLCGIGAFTVRNSVFDIYTMAIVGVLAYAAIKADIPITPIILGLVLGPILEGEFRTAMSLSGGDLAIFYTSPTALVFFGLAALIIGLQSPIRKLVNDMRVLRSSGLACGWKRYWPMRLCFRWISPSP</sequence>
<evidence type="ECO:0000313" key="4">
    <source>
        <dbReference type="Proteomes" id="UP000476332"/>
    </source>
</evidence>
<dbReference type="EMBL" id="JAAAMJ010000051">
    <property type="protein sequence ID" value="NDV89484.1"/>
    <property type="molecule type" value="Genomic_DNA"/>
</dbReference>
<keyword evidence="1" id="KW-1133">Transmembrane helix</keyword>
<feature type="transmembrane region" description="Helical" evidence="1">
    <location>
        <begin position="413"/>
        <end position="442"/>
    </location>
</feature>
<dbReference type="Pfam" id="PF01970">
    <property type="entry name" value="TctA"/>
    <property type="match status" value="1"/>
</dbReference>
<reference evidence="3 4" key="1">
    <citation type="submission" date="2020-01" db="EMBL/GenBank/DDBJ databases">
        <title>Genomes of bacteria type strains.</title>
        <authorList>
            <person name="Chen J."/>
            <person name="Zhu S."/>
            <person name="Chen J."/>
        </authorList>
    </citation>
    <scope>NUCLEOTIDE SEQUENCE [LARGE SCALE GENOMIC DNA]</scope>
    <source>
        <strain evidence="3 4">KCTC 52919</strain>
    </source>
</reference>
<feature type="transmembrane region" description="Helical" evidence="1">
    <location>
        <begin position="135"/>
        <end position="156"/>
    </location>
</feature>
<dbReference type="PANTHER" id="PTHR35342:SF5">
    <property type="entry name" value="TRICARBOXYLIC TRANSPORT PROTEIN"/>
    <property type="match status" value="1"/>
</dbReference>
<dbReference type="AlphaFoldDB" id="A0A6L9MNG2"/>
<proteinExistence type="predicted"/>
<accession>A0A6L9MNG2</accession>
<feature type="transmembrane region" description="Helical" evidence="1">
    <location>
        <begin position="105"/>
        <end position="129"/>
    </location>
</feature>
<feature type="transmembrane region" description="Helical" evidence="1">
    <location>
        <begin position="462"/>
        <end position="483"/>
    </location>
</feature>
<keyword evidence="1" id="KW-0472">Membrane</keyword>
<feature type="domain" description="DUF112" evidence="2">
    <location>
        <begin position="17"/>
        <end position="438"/>
    </location>
</feature>
<keyword evidence="4" id="KW-1185">Reference proteome</keyword>
<gene>
    <name evidence="3" type="ORF">GTW51_22850</name>
</gene>
<feature type="transmembrane region" description="Helical" evidence="1">
    <location>
        <begin position="328"/>
        <end position="349"/>
    </location>
</feature>
<evidence type="ECO:0000256" key="1">
    <source>
        <dbReference type="SAM" id="Phobius"/>
    </source>
</evidence>
<feature type="transmembrane region" description="Helical" evidence="1">
    <location>
        <begin position="28"/>
        <end position="50"/>
    </location>
</feature>
<protein>
    <recommendedName>
        <fullName evidence="2">DUF112 domain-containing protein</fullName>
    </recommendedName>
</protein>
<dbReference type="InterPro" id="IPR002823">
    <property type="entry name" value="DUF112_TM"/>
</dbReference>
<organism evidence="3 4">
    <name type="scientific">Aurantimonas aggregata</name>
    <dbReference type="NCBI Taxonomy" id="2047720"/>
    <lineage>
        <taxon>Bacteria</taxon>
        <taxon>Pseudomonadati</taxon>
        <taxon>Pseudomonadota</taxon>
        <taxon>Alphaproteobacteria</taxon>
        <taxon>Hyphomicrobiales</taxon>
        <taxon>Aurantimonadaceae</taxon>
        <taxon>Aurantimonas</taxon>
    </lineage>
</organism>
<comment type="caution">
    <text evidence="3">The sequence shown here is derived from an EMBL/GenBank/DDBJ whole genome shotgun (WGS) entry which is preliminary data.</text>
</comment>
<dbReference type="Proteomes" id="UP000476332">
    <property type="component" value="Unassembled WGS sequence"/>
</dbReference>
<evidence type="ECO:0000259" key="2">
    <source>
        <dbReference type="Pfam" id="PF01970"/>
    </source>
</evidence>
<name>A0A6L9MNG2_9HYPH</name>
<evidence type="ECO:0000313" key="3">
    <source>
        <dbReference type="EMBL" id="NDV89484.1"/>
    </source>
</evidence>
<dbReference type="PANTHER" id="PTHR35342">
    <property type="entry name" value="TRICARBOXYLIC TRANSPORT PROTEIN"/>
    <property type="match status" value="1"/>
</dbReference>
<feature type="transmembrane region" description="Helical" evidence="1">
    <location>
        <begin position="163"/>
        <end position="181"/>
    </location>
</feature>
<feature type="transmembrane region" description="Helical" evidence="1">
    <location>
        <begin position="201"/>
        <end position="220"/>
    </location>
</feature>
<feature type="transmembrane region" description="Helical" evidence="1">
    <location>
        <begin position="356"/>
        <end position="377"/>
    </location>
</feature>